<dbReference type="EMBL" id="AHHD01000426">
    <property type="protein sequence ID" value="EKG12820.1"/>
    <property type="molecule type" value="Genomic_DNA"/>
</dbReference>
<proteinExistence type="predicted"/>
<dbReference type="VEuPathDB" id="FungiDB:MPH_10063"/>
<protein>
    <submittedName>
        <fullName evidence="1">Tannase/feruloyl esterase</fullName>
    </submittedName>
</protein>
<dbReference type="Proteomes" id="UP000007129">
    <property type="component" value="Unassembled WGS sequence"/>
</dbReference>
<dbReference type="HOGENOM" id="CLU_2109502_0_0_1"/>
<sequence>MLDKQGTLSARQRMWCVWLSSARPSISWHLVKALEKLGNNFELWRGRSSPTNAAFQAYTQNGNYPSFTQVLTRRGKAVDEPDDGLWLSCQAFVGVLGNPGHRMASSRRCLSPCRG</sequence>
<evidence type="ECO:0000313" key="1">
    <source>
        <dbReference type="EMBL" id="EKG12820.1"/>
    </source>
</evidence>
<comment type="caution">
    <text evidence="1">The sequence shown here is derived from an EMBL/GenBank/DDBJ whole genome shotgun (WGS) entry which is preliminary data.</text>
</comment>
<gene>
    <name evidence="1" type="ORF">MPH_10063</name>
</gene>
<evidence type="ECO:0000313" key="2">
    <source>
        <dbReference type="Proteomes" id="UP000007129"/>
    </source>
</evidence>
<reference evidence="1 2" key="1">
    <citation type="journal article" date="2012" name="BMC Genomics">
        <title>Tools to kill: Genome of one of the most destructive plant pathogenic fungi Macrophomina phaseolina.</title>
        <authorList>
            <person name="Islam M.S."/>
            <person name="Haque M.S."/>
            <person name="Islam M.M."/>
            <person name="Emdad E.M."/>
            <person name="Halim A."/>
            <person name="Hossen Q.M.M."/>
            <person name="Hossain M.Z."/>
            <person name="Ahmed B."/>
            <person name="Rahim S."/>
            <person name="Rahman M.S."/>
            <person name="Alam M.M."/>
            <person name="Hou S."/>
            <person name="Wan X."/>
            <person name="Saito J.A."/>
            <person name="Alam M."/>
        </authorList>
    </citation>
    <scope>NUCLEOTIDE SEQUENCE [LARGE SCALE GENOMIC DNA]</scope>
    <source>
        <strain evidence="1 2">MS6</strain>
    </source>
</reference>
<dbReference type="AlphaFoldDB" id="K2S7H3"/>
<organism evidence="1 2">
    <name type="scientific">Macrophomina phaseolina (strain MS6)</name>
    <name type="common">Charcoal rot fungus</name>
    <dbReference type="NCBI Taxonomy" id="1126212"/>
    <lineage>
        <taxon>Eukaryota</taxon>
        <taxon>Fungi</taxon>
        <taxon>Dikarya</taxon>
        <taxon>Ascomycota</taxon>
        <taxon>Pezizomycotina</taxon>
        <taxon>Dothideomycetes</taxon>
        <taxon>Dothideomycetes incertae sedis</taxon>
        <taxon>Botryosphaeriales</taxon>
        <taxon>Botryosphaeriaceae</taxon>
        <taxon>Macrophomina</taxon>
    </lineage>
</organism>
<accession>K2S7H3</accession>
<name>K2S7H3_MACPH</name>
<dbReference type="InParanoid" id="K2S7H3"/>